<sequence>MGKLLFPILFPFLRPTCKLSLVVLTYFQHPDEHGLGAGQASNSCVERYVRPRRSCRQSNTEAGPDRARKAADLERKRVEEEVNKCSEAQARLARIKVKALKYKRLAEQNFLFWQKSHGEQFLNVVSQLLVLKPDLRVLGSHRFFDVKEDKLIDRRSEEPVEVDLTFPDLLDPRQFELDTTKFDKSVIVLSDSEAEAEG</sequence>
<keyword evidence="1" id="KW-0175">Coiled coil</keyword>
<protein>
    <submittedName>
        <fullName evidence="3">Uncharacterized protein</fullName>
    </submittedName>
</protein>
<evidence type="ECO:0000256" key="2">
    <source>
        <dbReference type="SAM" id="SignalP"/>
    </source>
</evidence>
<keyword evidence="4" id="KW-1185">Reference proteome</keyword>
<name>A0AAN9EA49_CROPI</name>
<feature type="signal peptide" evidence="2">
    <location>
        <begin position="1"/>
        <end position="20"/>
    </location>
</feature>
<dbReference type="AlphaFoldDB" id="A0AAN9EA49"/>
<evidence type="ECO:0000313" key="3">
    <source>
        <dbReference type="EMBL" id="KAK7250484.1"/>
    </source>
</evidence>
<evidence type="ECO:0000313" key="4">
    <source>
        <dbReference type="Proteomes" id="UP001372338"/>
    </source>
</evidence>
<accession>A0AAN9EA49</accession>
<reference evidence="3 4" key="1">
    <citation type="submission" date="2024-01" db="EMBL/GenBank/DDBJ databases">
        <title>The genomes of 5 underutilized Papilionoideae crops provide insights into root nodulation and disease resistanc.</title>
        <authorList>
            <person name="Yuan L."/>
        </authorList>
    </citation>
    <scope>NUCLEOTIDE SEQUENCE [LARGE SCALE GENOMIC DNA]</scope>
    <source>
        <strain evidence="3">ZHUSHIDOU_FW_LH</strain>
        <tissue evidence="3">Leaf</tissue>
    </source>
</reference>
<comment type="caution">
    <text evidence="3">The sequence shown here is derived from an EMBL/GenBank/DDBJ whole genome shotgun (WGS) entry which is preliminary data.</text>
</comment>
<feature type="coiled-coil region" evidence="1">
    <location>
        <begin position="68"/>
        <end position="98"/>
    </location>
</feature>
<proteinExistence type="predicted"/>
<evidence type="ECO:0000256" key="1">
    <source>
        <dbReference type="SAM" id="Coils"/>
    </source>
</evidence>
<dbReference type="Proteomes" id="UP001372338">
    <property type="component" value="Unassembled WGS sequence"/>
</dbReference>
<keyword evidence="2" id="KW-0732">Signal</keyword>
<feature type="chain" id="PRO_5042906945" evidence="2">
    <location>
        <begin position="21"/>
        <end position="198"/>
    </location>
</feature>
<dbReference type="EMBL" id="JAYWIO010000007">
    <property type="protein sequence ID" value="KAK7250484.1"/>
    <property type="molecule type" value="Genomic_DNA"/>
</dbReference>
<organism evidence="3 4">
    <name type="scientific">Crotalaria pallida</name>
    <name type="common">Smooth rattlebox</name>
    <name type="synonym">Crotalaria striata</name>
    <dbReference type="NCBI Taxonomy" id="3830"/>
    <lineage>
        <taxon>Eukaryota</taxon>
        <taxon>Viridiplantae</taxon>
        <taxon>Streptophyta</taxon>
        <taxon>Embryophyta</taxon>
        <taxon>Tracheophyta</taxon>
        <taxon>Spermatophyta</taxon>
        <taxon>Magnoliopsida</taxon>
        <taxon>eudicotyledons</taxon>
        <taxon>Gunneridae</taxon>
        <taxon>Pentapetalae</taxon>
        <taxon>rosids</taxon>
        <taxon>fabids</taxon>
        <taxon>Fabales</taxon>
        <taxon>Fabaceae</taxon>
        <taxon>Papilionoideae</taxon>
        <taxon>50 kb inversion clade</taxon>
        <taxon>genistoids sensu lato</taxon>
        <taxon>core genistoids</taxon>
        <taxon>Crotalarieae</taxon>
        <taxon>Crotalaria</taxon>
    </lineage>
</organism>
<gene>
    <name evidence="3" type="ORF">RIF29_32953</name>
</gene>